<dbReference type="Pfam" id="PF00486">
    <property type="entry name" value="Trans_reg_C"/>
    <property type="match status" value="1"/>
</dbReference>
<name>A0ABS1DID3_9PROT</name>
<keyword evidence="1 6" id="KW-0597">Phosphoprotein</keyword>
<comment type="caution">
    <text evidence="10">The sequence shown here is derived from an EMBL/GenBank/DDBJ whole genome shotgun (WGS) entry which is preliminary data.</text>
</comment>
<evidence type="ECO:0000256" key="3">
    <source>
        <dbReference type="ARBA" id="ARBA00023015"/>
    </source>
</evidence>
<dbReference type="SMART" id="SM00448">
    <property type="entry name" value="REC"/>
    <property type="match status" value="1"/>
</dbReference>
<evidence type="ECO:0000256" key="1">
    <source>
        <dbReference type="ARBA" id="ARBA00022553"/>
    </source>
</evidence>
<dbReference type="Pfam" id="PF00072">
    <property type="entry name" value="Response_reg"/>
    <property type="match status" value="1"/>
</dbReference>
<dbReference type="InterPro" id="IPR036388">
    <property type="entry name" value="WH-like_DNA-bd_sf"/>
</dbReference>
<feature type="modified residue" description="4-aspartylphosphate" evidence="6">
    <location>
        <position position="56"/>
    </location>
</feature>
<dbReference type="PANTHER" id="PTHR48111:SF4">
    <property type="entry name" value="DNA-BINDING DUAL TRANSCRIPTIONAL REGULATOR OMPR"/>
    <property type="match status" value="1"/>
</dbReference>
<feature type="domain" description="Response regulatory" evidence="8">
    <location>
        <begin position="7"/>
        <end position="120"/>
    </location>
</feature>
<dbReference type="SMART" id="SM00862">
    <property type="entry name" value="Trans_reg_C"/>
    <property type="match status" value="1"/>
</dbReference>
<dbReference type="SUPFAM" id="SSF52172">
    <property type="entry name" value="CheY-like"/>
    <property type="match status" value="1"/>
</dbReference>
<organism evidence="10 11">
    <name type="scientific">Rhodovibrio sodomensis</name>
    <dbReference type="NCBI Taxonomy" id="1088"/>
    <lineage>
        <taxon>Bacteria</taxon>
        <taxon>Pseudomonadati</taxon>
        <taxon>Pseudomonadota</taxon>
        <taxon>Alphaproteobacteria</taxon>
        <taxon>Rhodospirillales</taxon>
        <taxon>Rhodovibrionaceae</taxon>
        <taxon>Rhodovibrio</taxon>
    </lineage>
</organism>
<dbReference type="EMBL" id="NRRL01000060">
    <property type="protein sequence ID" value="MBK1669761.1"/>
    <property type="molecule type" value="Genomic_DNA"/>
</dbReference>
<reference evidence="10 11" key="1">
    <citation type="journal article" date="2020" name="Microorganisms">
        <title>Osmotic Adaptation and Compatible Solute Biosynthesis of Phototrophic Bacteria as Revealed from Genome Analyses.</title>
        <authorList>
            <person name="Imhoff J.F."/>
            <person name="Rahn T."/>
            <person name="Kunzel S."/>
            <person name="Keller A."/>
            <person name="Neulinger S.C."/>
        </authorList>
    </citation>
    <scope>NUCLEOTIDE SEQUENCE [LARGE SCALE GENOMIC DNA]</scope>
    <source>
        <strain evidence="10 11">DSM 9895</strain>
    </source>
</reference>
<evidence type="ECO:0000256" key="6">
    <source>
        <dbReference type="PROSITE-ProRule" id="PRU00169"/>
    </source>
</evidence>
<keyword evidence="5" id="KW-0804">Transcription</keyword>
<dbReference type="GO" id="GO:0003677">
    <property type="term" value="F:DNA binding"/>
    <property type="evidence" value="ECO:0007669"/>
    <property type="project" value="UniProtKB-KW"/>
</dbReference>
<keyword evidence="2" id="KW-0902">Two-component regulatory system</keyword>
<dbReference type="PROSITE" id="PS51755">
    <property type="entry name" value="OMPR_PHOB"/>
    <property type="match status" value="1"/>
</dbReference>
<evidence type="ECO:0000313" key="10">
    <source>
        <dbReference type="EMBL" id="MBK1669761.1"/>
    </source>
</evidence>
<feature type="DNA-binding region" description="OmpR/PhoB-type" evidence="7">
    <location>
        <begin position="130"/>
        <end position="226"/>
    </location>
</feature>
<sequence>MSETEPHILVVDDDTRLRALLQRYLSEQGFRVTTAESAAEARRKLEALTFDLLVLDIMMPGESGLDLTQALRAGSRVPILLLTAMTETEDRIEGLTRGADDYLSKPFEPRELVLRINAILRRVPQAPPAPKELSFGEFTFDMTRGELKRRGGVIRLTEVETALLAALARQPGEVLSREDLRQETAEASSARTVDVQMTRLRRKIEDDPKYPRFLRTVRGSGYVLMPD</sequence>
<feature type="domain" description="OmpR/PhoB-type" evidence="9">
    <location>
        <begin position="130"/>
        <end position="226"/>
    </location>
</feature>
<evidence type="ECO:0000256" key="5">
    <source>
        <dbReference type="ARBA" id="ARBA00023163"/>
    </source>
</evidence>
<dbReference type="InterPro" id="IPR001789">
    <property type="entry name" value="Sig_transdc_resp-reg_receiver"/>
</dbReference>
<evidence type="ECO:0000259" key="8">
    <source>
        <dbReference type="PROSITE" id="PS50110"/>
    </source>
</evidence>
<dbReference type="Gene3D" id="6.10.250.690">
    <property type="match status" value="1"/>
</dbReference>
<dbReference type="Proteomes" id="UP001296873">
    <property type="component" value="Unassembled WGS sequence"/>
</dbReference>
<keyword evidence="11" id="KW-1185">Reference proteome</keyword>
<protein>
    <submittedName>
        <fullName evidence="10">DNA-binding response regulator</fullName>
    </submittedName>
</protein>
<accession>A0ABS1DID3</accession>
<keyword evidence="3" id="KW-0805">Transcription regulation</keyword>
<dbReference type="PROSITE" id="PS50110">
    <property type="entry name" value="RESPONSE_REGULATORY"/>
    <property type="match status" value="1"/>
</dbReference>
<dbReference type="SUPFAM" id="SSF46894">
    <property type="entry name" value="C-terminal effector domain of the bipartite response regulators"/>
    <property type="match status" value="1"/>
</dbReference>
<dbReference type="PANTHER" id="PTHR48111">
    <property type="entry name" value="REGULATOR OF RPOS"/>
    <property type="match status" value="1"/>
</dbReference>
<keyword evidence="4 7" id="KW-0238">DNA-binding</keyword>
<dbReference type="Gene3D" id="1.10.10.10">
    <property type="entry name" value="Winged helix-like DNA-binding domain superfamily/Winged helix DNA-binding domain"/>
    <property type="match status" value="1"/>
</dbReference>
<evidence type="ECO:0000259" key="9">
    <source>
        <dbReference type="PROSITE" id="PS51755"/>
    </source>
</evidence>
<dbReference type="InterPro" id="IPR011006">
    <property type="entry name" value="CheY-like_superfamily"/>
</dbReference>
<proteinExistence type="predicted"/>
<dbReference type="InterPro" id="IPR039420">
    <property type="entry name" value="WalR-like"/>
</dbReference>
<evidence type="ECO:0000256" key="2">
    <source>
        <dbReference type="ARBA" id="ARBA00023012"/>
    </source>
</evidence>
<dbReference type="CDD" id="cd00383">
    <property type="entry name" value="trans_reg_C"/>
    <property type="match status" value="1"/>
</dbReference>
<dbReference type="InterPro" id="IPR016032">
    <property type="entry name" value="Sig_transdc_resp-reg_C-effctor"/>
</dbReference>
<gene>
    <name evidence="10" type="ORF">CKO28_17120</name>
</gene>
<evidence type="ECO:0000256" key="7">
    <source>
        <dbReference type="PROSITE-ProRule" id="PRU01091"/>
    </source>
</evidence>
<dbReference type="RefSeq" id="WP_200342103.1">
    <property type="nucleotide sequence ID" value="NZ_NRRL01000060.1"/>
</dbReference>
<dbReference type="InterPro" id="IPR001867">
    <property type="entry name" value="OmpR/PhoB-type_DNA-bd"/>
</dbReference>
<evidence type="ECO:0000256" key="4">
    <source>
        <dbReference type="ARBA" id="ARBA00023125"/>
    </source>
</evidence>
<dbReference type="CDD" id="cd17574">
    <property type="entry name" value="REC_OmpR"/>
    <property type="match status" value="1"/>
</dbReference>
<dbReference type="Gene3D" id="3.40.50.2300">
    <property type="match status" value="1"/>
</dbReference>
<evidence type="ECO:0000313" key="11">
    <source>
        <dbReference type="Proteomes" id="UP001296873"/>
    </source>
</evidence>